<feature type="compositionally biased region" description="Polar residues" evidence="3">
    <location>
        <begin position="1641"/>
        <end position="1656"/>
    </location>
</feature>
<feature type="region of interest" description="Disordered" evidence="3">
    <location>
        <begin position="1611"/>
        <end position="1673"/>
    </location>
</feature>
<dbReference type="Gene3D" id="2.10.50.10">
    <property type="entry name" value="Tumor Necrosis Factor Receptor, subunit A, domain 2"/>
    <property type="match status" value="1"/>
</dbReference>
<feature type="region of interest" description="Disordered" evidence="3">
    <location>
        <begin position="1913"/>
        <end position="2050"/>
    </location>
</feature>
<feature type="compositionally biased region" description="Low complexity" evidence="3">
    <location>
        <begin position="1707"/>
        <end position="1719"/>
    </location>
</feature>
<feature type="region of interest" description="Disordered" evidence="3">
    <location>
        <begin position="221"/>
        <end position="253"/>
    </location>
</feature>
<name>A9UQG0_MONBE</name>
<evidence type="ECO:0000256" key="3">
    <source>
        <dbReference type="SAM" id="MobiDB-lite"/>
    </source>
</evidence>
<dbReference type="SMART" id="SM00209">
    <property type="entry name" value="TSP1"/>
    <property type="match status" value="6"/>
</dbReference>
<feature type="chain" id="PRO_5002742362" evidence="5">
    <location>
        <begin position="24"/>
        <end position="2172"/>
    </location>
</feature>
<keyword evidence="4" id="KW-0812">Transmembrane</keyword>
<feature type="region of interest" description="Disordered" evidence="3">
    <location>
        <begin position="2078"/>
        <end position="2157"/>
    </location>
</feature>
<dbReference type="Proteomes" id="UP000001357">
    <property type="component" value="Unassembled WGS sequence"/>
</dbReference>
<keyword evidence="7" id="KW-1185">Reference proteome</keyword>
<evidence type="ECO:0000256" key="2">
    <source>
        <dbReference type="ARBA" id="ARBA00023157"/>
    </source>
</evidence>
<feature type="compositionally biased region" description="Basic and acidic residues" evidence="3">
    <location>
        <begin position="1725"/>
        <end position="1768"/>
    </location>
</feature>
<evidence type="ECO:0000256" key="1">
    <source>
        <dbReference type="ARBA" id="ARBA00022737"/>
    </source>
</evidence>
<keyword evidence="5" id="KW-0732">Signal</keyword>
<dbReference type="KEGG" id="mbr:MONBRDRAFT_5267"/>
<feature type="compositionally biased region" description="Acidic residues" evidence="3">
    <location>
        <begin position="2078"/>
        <end position="2087"/>
    </location>
</feature>
<keyword evidence="2" id="KW-1015">Disulfide bond</keyword>
<sequence length="2172" mass="234762">MAGLTPSWLWPLMLLTAAQLGWPHMPSGSIGSVAAETIAVFDFTGQTGLGWPSPANVADHGWWLEITNSSLIAPTAVLQVRVDPTNLQQTRHNRVQARPCLAKKYAFNVTAHNHGSIRQVKASPVRFWPSSQDAFVAAGIGDQVEVVWSSTIINVSCFENVTVSVDWLRPSHSTDPSPSTTAFTAQTTHATVELMSSGTTTKSEMTPSKSATSSALFINASSSSGTSPTLSSTPETTPGSPSASTEATTAPVSWHPNRVGDRLIWLYAVDQFIAVPSSLRTVDGQVPDSASHGSTIVRDLRGAATLQILASMMVSPTSEGYAFDNIVVSGAPREAAMAAWSAWSVGPWSAWSAYEPQNCFVNQSRTRVRQTTRTCEATGCAQIYDCPGPAISNDTDTELRPAADNCCGPRNATWSDLNIAGYGAWSAWSPSMCGTTQFRTRSVLWSRSCTPELCGGLNCSEVIPPSPYNLTTTSTDSRSAAENCCQVDSSWSTWSASSWSAWTGWAPPDCGVAQNRTRERGLNRTCTEGSCGGAPCTGPAYTTELDLDSRGATANCCFQAGTWSNWTYAPWSTWSSFSPETCGVEQLRTRSRNRSRVCEGAVPDCPATCSSDASALSETESETRSAEQNCCPIDGRAGPAVAGAWTTWPEWGTTCGVAQTRQRQRTVVRQCNAPAPECGGEACPTSDLVHIEYDVENRTAEENCCPIDGVYGNWSYGAWSAWSSPSTCGEETLVERTRTRTRACDSPAPSCGGAPCIGSTESVDTERQTMTAEENCCPINGQWSSWHATDAWSAWSLWLPADICSGTQTRTRMRAELRACDSPEPSCNGTACQGSATRQNLDDQHRNISGAVDGAWTAWWLEAWSTWSPFEPESLCTGWQNRTRTRSKTRDCSEGTCGGSPCAGVASAIDTETDARYVNGVENGTWVNVTVSAWSTWSAWSGDPCGSQLNATRQRSIARDCQEPVCGGLPCQGLADYTEVEQRSRNITDPCAEGCRIDGQYTSWEAHTWSTWMYADLALCGQDQNRTRYRNLTRSCSAPSPLCDGSPCEGPAVTQQSETEVVRLDYVPPSWSSWSYAEWTGWSHNFSCPINGSLARTRRATRECTFAEESCRNSTCAGSPVVHEYQWTHANSSYFNDSRTAANCCDSALVFYTLANMSSWSAWRYTDAELLQPVCNESQTRRRSRSLTWTCHAPPGCERERCGDDGNVTVETETEAAYFAALEQATWSNFTAESWSAWTLAGFGRCGQFQNQSRSRQLVRTCLSAGLDCPLPCIGPNATTESQSGVSVELYCPAECVQNGTWSAWMSEPWLSWTAWTPNKCGVVRQRTRQRSWIRNCTEPACDGLPCQGSDIRVETENATSYANESCCRENTNADGGECCSNAYLELASGYCRRIRQCDYESGFYAQTPATSTSDTICALCPAGTTSNANQGCTNCPAGTYAAEGEYRACSLLTCVEGTTDHDRDPSTACVPCEATTTSAAKTDNSNTGASNSDSGGGGMPVWAIVLIVLVSLFMLVNIYVICRSRPREPTRTDNLRPLQSLISRAKCDFIISGKYELGTEMRVLPGRHTPTDEESVYSAVDRGHIYDRIQAVGDGFVLINGQLISYKGNLNHSRGTSPSSSGIRALPRQSRTLDPAVLQRTDSTFDADASSTMTSAVDLGSEDPFATMDTDEEGIYSNRAGMRVRSVTPLMLQPTPPTPAMEYVVSKTSSKASSTAASPGPGNELRKTKDKDKDTDKNKDRVKALDKSRSKDKETEAGAVSEKEKSSGSKSKMKTFKSKTLRGRSGREKHARSKKLAEDTEGHHRRQSITRAGFRASTSERARAAQEAAEDDVLGNPARSRSQIDFLAYSDTASLANTSSYYDSSSLRSHPSDFRSAAVAHSSSFKWHRETNQDSDEEEFYSIFSGQPQRHVASRLLSRRGSPSAEDFSMQALDSLLRSTGTDVDEPNPSERRPAVPARAPVRDAGMRSKSAPSSRPISTMSTASAGALGAAAWASSQELRADQHEGELSASASAVPAQVETEARPGNQAETLALDNASAEAAPGDLNADASLHQTSVLDMLDDIDDAATDFLAEEELFDVMEDPAGDTSTHSIQEQGGPPSAAETTVDLGHDIDPETGSSQFGASRPASMRQPSPPPTATPSASQPPTLPNNRHSWAAEFILQQLGWKQD</sequence>
<evidence type="ECO:0000256" key="4">
    <source>
        <dbReference type="SAM" id="Phobius"/>
    </source>
</evidence>
<dbReference type="eggNOG" id="KOG4475">
    <property type="taxonomic scope" value="Eukaryota"/>
</dbReference>
<keyword evidence="4" id="KW-1133">Transmembrane helix</keyword>
<gene>
    <name evidence="6" type="ORF">MONBRDRAFT_5267</name>
</gene>
<dbReference type="RefSeq" id="XP_001742800.1">
    <property type="nucleotide sequence ID" value="XM_001742748.1"/>
</dbReference>
<feature type="region of interest" description="Disordered" evidence="3">
    <location>
        <begin position="1691"/>
        <end position="1838"/>
    </location>
</feature>
<keyword evidence="4" id="KW-0472">Membrane</keyword>
<evidence type="ECO:0000313" key="7">
    <source>
        <dbReference type="Proteomes" id="UP000001357"/>
    </source>
</evidence>
<reference evidence="6 7" key="1">
    <citation type="journal article" date="2008" name="Nature">
        <title>The genome of the choanoflagellate Monosiga brevicollis and the origin of metazoans.</title>
        <authorList>
            <consortium name="JGI Sequencing"/>
            <person name="King N."/>
            <person name="Westbrook M.J."/>
            <person name="Young S.L."/>
            <person name="Kuo A."/>
            <person name="Abedin M."/>
            <person name="Chapman J."/>
            <person name="Fairclough S."/>
            <person name="Hellsten U."/>
            <person name="Isogai Y."/>
            <person name="Letunic I."/>
            <person name="Marr M."/>
            <person name="Pincus D."/>
            <person name="Putnam N."/>
            <person name="Rokas A."/>
            <person name="Wright K.J."/>
            <person name="Zuzow R."/>
            <person name="Dirks W."/>
            <person name="Good M."/>
            <person name="Goodstein D."/>
            <person name="Lemons D."/>
            <person name="Li W."/>
            <person name="Lyons J.B."/>
            <person name="Morris A."/>
            <person name="Nichols S."/>
            <person name="Richter D.J."/>
            <person name="Salamov A."/>
            <person name="Bork P."/>
            <person name="Lim W.A."/>
            <person name="Manning G."/>
            <person name="Miller W.T."/>
            <person name="McGinnis W."/>
            <person name="Shapiro H."/>
            <person name="Tjian R."/>
            <person name="Grigoriev I.V."/>
            <person name="Rokhsar D."/>
        </authorList>
    </citation>
    <scope>NUCLEOTIDE SEQUENCE [LARGE SCALE GENOMIC DNA]</scope>
    <source>
        <strain evidence="7">MX1 / ATCC 50154</strain>
    </source>
</reference>
<feature type="signal peptide" evidence="5">
    <location>
        <begin position="1"/>
        <end position="23"/>
    </location>
</feature>
<dbReference type="InterPro" id="IPR000884">
    <property type="entry name" value="TSP1_rpt"/>
</dbReference>
<dbReference type="InterPro" id="IPR036383">
    <property type="entry name" value="TSP1_rpt_sf"/>
</dbReference>
<dbReference type="EMBL" id="CH991543">
    <property type="protein sequence ID" value="EDQ93038.1"/>
    <property type="molecule type" value="Genomic_DNA"/>
</dbReference>
<keyword evidence="1" id="KW-0677">Repeat</keyword>
<accession>A9UQG0</accession>
<protein>
    <submittedName>
        <fullName evidence="6">Uncharacterized protein</fullName>
    </submittedName>
</protein>
<evidence type="ECO:0000313" key="6">
    <source>
        <dbReference type="EMBL" id="EDQ93038.1"/>
    </source>
</evidence>
<evidence type="ECO:0000256" key="5">
    <source>
        <dbReference type="SAM" id="SignalP"/>
    </source>
</evidence>
<feature type="compositionally biased region" description="Basic residues" evidence="3">
    <location>
        <begin position="1772"/>
        <end position="1795"/>
    </location>
</feature>
<dbReference type="InterPro" id="IPR052065">
    <property type="entry name" value="Compl_asym_regulator"/>
</dbReference>
<feature type="compositionally biased region" description="Low complexity" evidence="3">
    <location>
        <begin position="1980"/>
        <end position="1998"/>
    </location>
</feature>
<dbReference type="PANTHER" id="PTHR22906:SF21">
    <property type="entry name" value="SEMA DOMAIN-CONTAINING PROTEIN"/>
    <property type="match status" value="1"/>
</dbReference>
<dbReference type="PANTHER" id="PTHR22906">
    <property type="entry name" value="PROPERDIN"/>
    <property type="match status" value="1"/>
</dbReference>
<organism evidence="6 7">
    <name type="scientific">Monosiga brevicollis</name>
    <name type="common">Choanoflagellate</name>
    <dbReference type="NCBI Taxonomy" id="81824"/>
    <lineage>
        <taxon>Eukaryota</taxon>
        <taxon>Choanoflagellata</taxon>
        <taxon>Craspedida</taxon>
        <taxon>Salpingoecidae</taxon>
        <taxon>Monosiga</taxon>
    </lineage>
</organism>
<dbReference type="OMA" id="EENCCPI"/>
<feature type="compositionally biased region" description="Low complexity" evidence="3">
    <location>
        <begin position="221"/>
        <end position="251"/>
    </location>
</feature>
<dbReference type="Gene3D" id="2.20.100.10">
    <property type="entry name" value="Thrombospondin type-1 (TSP1) repeat"/>
    <property type="match status" value="2"/>
</dbReference>
<dbReference type="STRING" id="81824.A9UQG0"/>
<proteinExistence type="predicted"/>
<dbReference type="InParanoid" id="A9UQG0"/>
<feature type="compositionally biased region" description="Polar residues" evidence="3">
    <location>
        <begin position="1611"/>
        <end position="1623"/>
    </location>
</feature>
<dbReference type="PROSITE" id="PS50092">
    <property type="entry name" value="TSP1"/>
    <property type="match status" value="1"/>
</dbReference>
<feature type="transmembrane region" description="Helical" evidence="4">
    <location>
        <begin position="1502"/>
        <end position="1523"/>
    </location>
</feature>
<dbReference type="GeneID" id="5887545"/>